<organism evidence="1 2">
    <name type="scientific">Eretmocerus hayati</name>
    <dbReference type="NCBI Taxonomy" id="131215"/>
    <lineage>
        <taxon>Eukaryota</taxon>
        <taxon>Metazoa</taxon>
        <taxon>Ecdysozoa</taxon>
        <taxon>Arthropoda</taxon>
        <taxon>Hexapoda</taxon>
        <taxon>Insecta</taxon>
        <taxon>Pterygota</taxon>
        <taxon>Neoptera</taxon>
        <taxon>Endopterygota</taxon>
        <taxon>Hymenoptera</taxon>
        <taxon>Apocrita</taxon>
        <taxon>Proctotrupomorpha</taxon>
        <taxon>Chalcidoidea</taxon>
        <taxon>Aphelinidae</taxon>
        <taxon>Aphelininae</taxon>
        <taxon>Eretmocerus</taxon>
    </lineage>
</organism>
<dbReference type="Proteomes" id="UP001239111">
    <property type="component" value="Chromosome 2"/>
</dbReference>
<evidence type="ECO:0000313" key="2">
    <source>
        <dbReference type="Proteomes" id="UP001239111"/>
    </source>
</evidence>
<sequence>MSRLQCLLASLAIFWSQRLVYSDLDSDDKKNIVNDDIQLSELLNTAHQALLYSGTFGAITAFVCRDVAARSQLLLQMSRIGIAANVVDIESGLDQLVQLAWLAFTHMISR</sequence>
<dbReference type="EMBL" id="CM056742">
    <property type="protein sequence ID" value="KAJ8676243.1"/>
    <property type="molecule type" value="Genomic_DNA"/>
</dbReference>
<protein>
    <submittedName>
        <fullName evidence="1">Uncharacterized protein</fullName>
    </submittedName>
</protein>
<comment type="caution">
    <text evidence="1">The sequence shown here is derived from an EMBL/GenBank/DDBJ whole genome shotgun (WGS) entry which is preliminary data.</text>
</comment>
<proteinExistence type="predicted"/>
<reference evidence="1" key="1">
    <citation type="submission" date="2023-04" db="EMBL/GenBank/DDBJ databases">
        <title>A chromosome-level genome assembly of the parasitoid wasp Eretmocerus hayati.</title>
        <authorList>
            <person name="Zhong Y."/>
            <person name="Liu S."/>
            <person name="Liu Y."/>
        </authorList>
    </citation>
    <scope>NUCLEOTIDE SEQUENCE</scope>
    <source>
        <strain evidence="1">ZJU_SS_LIU_2023</strain>
    </source>
</reference>
<name>A0ACC2NZH2_9HYME</name>
<gene>
    <name evidence="1" type="ORF">QAD02_012029</name>
</gene>
<accession>A0ACC2NZH2</accession>
<keyword evidence="2" id="KW-1185">Reference proteome</keyword>
<evidence type="ECO:0000313" key="1">
    <source>
        <dbReference type="EMBL" id="KAJ8676243.1"/>
    </source>
</evidence>